<dbReference type="InterPro" id="IPR000281">
    <property type="entry name" value="HTH_RpiR"/>
</dbReference>
<evidence type="ECO:0000256" key="7">
    <source>
        <dbReference type="ARBA" id="ARBA00023136"/>
    </source>
</evidence>
<feature type="domain" description="HTH rpiR-type" evidence="11">
    <location>
        <begin position="250"/>
        <end position="326"/>
    </location>
</feature>
<keyword evidence="2" id="KW-1003">Cell membrane</keyword>
<sequence>MTFVIISGGIDLSVGPTAAVSAIVGATLMIAGVPIPLAVAGAIATGMACGLFNGALVAIAGLQPFIVTLGALSLYRALALIFTGGNPIFGIPPEFRSAINGLVLGVPVPVIIVAIIAAILWVVLNRSPLGEYILAVGGNPEAARIAGVPVARTKIIVYVLSGGLAAVAALILTGRLGAADPTMGNLWELDAIAAAAIGGASLMGGKGSVVGTLMGAVILGGLRNGLTLMNVQAFYQLLATGALMDHTDPRSIGAQIRMRMPYLTPLETRVVEGMTGRTDLDRTTALRQVSGDAGVSDAMVVKIAKKLGFAGFRDFREALVIYRQTDVASLHSEISPDDSSADIIRKVFQTSMQALEETMSIIDVAAFDRAADLLHGAGQRDFYGVGGSAQIARDVAHKFLRIGLRASMQDDPHMMLMSASLLGPADVAVAFSHSGTTSNVIEAARLARQQGARVIAVTNYSTSPLSELADIALCSTAQGSPLLGENAAARIAQLNIMDAIFVAVAQRDLDRSEAQLARTRNAVETKRRR</sequence>
<feature type="coiled-coil region" evidence="9">
    <location>
        <begin position="502"/>
        <end position="529"/>
    </location>
</feature>
<reference evidence="13 14" key="1">
    <citation type="journal article" date="2023" name="Commun. Biol.">
        <title>Reorganization of the ancestral sex-determining regions during the evolution of trioecy in Pleodorina starrii.</title>
        <authorList>
            <person name="Takahashi K."/>
            <person name="Suzuki S."/>
            <person name="Kawai-Toyooka H."/>
            <person name="Yamamoto K."/>
            <person name="Hamaji T."/>
            <person name="Ootsuki R."/>
            <person name="Yamaguchi H."/>
            <person name="Kawachi M."/>
            <person name="Higashiyama T."/>
            <person name="Nozaki H."/>
        </authorList>
    </citation>
    <scope>NUCLEOTIDE SEQUENCE [LARGE SCALE GENOMIC DNA]</scope>
    <source>
        <strain evidence="13 14">NIES-4479</strain>
    </source>
</reference>
<feature type="transmembrane region" description="Helical" evidence="10">
    <location>
        <begin position="74"/>
        <end position="92"/>
    </location>
</feature>
<evidence type="ECO:0000256" key="4">
    <source>
        <dbReference type="ARBA" id="ARBA00022989"/>
    </source>
</evidence>
<feature type="transmembrane region" description="Helical" evidence="10">
    <location>
        <begin position="12"/>
        <end position="31"/>
    </location>
</feature>
<dbReference type="Pfam" id="PF01418">
    <property type="entry name" value="HTH_6"/>
    <property type="match status" value="1"/>
</dbReference>
<evidence type="ECO:0000256" key="10">
    <source>
        <dbReference type="SAM" id="Phobius"/>
    </source>
</evidence>
<comment type="caution">
    <text evidence="13">The sequence shown here is derived from an EMBL/GenBank/DDBJ whole genome shotgun (WGS) entry which is preliminary data.</text>
</comment>
<keyword evidence="8" id="KW-0804">Transcription</keyword>
<evidence type="ECO:0000256" key="6">
    <source>
        <dbReference type="ARBA" id="ARBA00023125"/>
    </source>
</evidence>
<dbReference type="InterPro" id="IPR009057">
    <property type="entry name" value="Homeodomain-like_sf"/>
</dbReference>
<evidence type="ECO:0000256" key="8">
    <source>
        <dbReference type="ARBA" id="ARBA00023163"/>
    </source>
</evidence>
<feature type="transmembrane region" description="Helical" evidence="10">
    <location>
        <begin position="98"/>
        <end position="124"/>
    </location>
</feature>
<keyword evidence="14" id="KW-1185">Reference proteome</keyword>
<dbReference type="Gene3D" id="1.10.10.10">
    <property type="entry name" value="Winged helix-like DNA-binding domain superfamily/Winged helix DNA-binding domain"/>
    <property type="match status" value="1"/>
</dbReference>
<dbReference type="InterPro" id="IPR001851">
    <property type="entry name" value="ABC_transp_permease"/>
</dbReference>
<dbReference type="PROSITE" id="PS51464">
    <property type="entry name" value="SIS"/>
    <property type="match status" value="1"/>
</dbReference>
<protein>
    <submittedName>
        <fullName evidence="13">Uncharacterized protein</fullName>
    </submittedName>
</protein>
<feature type="transmembrane region" description="Helical" evidence="10">
    <location>
        <begin position="155"/>
        <end position="172"/>
    </location>
</feature>
<dbReference type="GO" id="GO:1901135">
    <property type="term" value="P:carbohydrate derivative metabolic process"/>
    <property type="evidence" value="ECO:0007669"/>
    <property type="project" value="InterPro"/>
</dbReference>
<keyword evidence="5" id="KW-0805">Transcription regulation</keyword>
<evidence type="ECO:0000256" key="1">
    <source>
        <dbReference type="ARBA" id="ARBA00004651"/>
    </source>
</evidence>
<dbReference type="SUPFAM" id="SSF53697">
    <property type="entry name" value="SIS domain"/>
    <property type="match status" value="1"/>
</dbReference>
<evidence type="ECO:0000256" key="2">
    <source>
        <dbReference type="ARBA" id="ARBA00022475"/>
    </source>
</evidence>
<dbReference type="GO" id="GO:0005886">
    <property type="term" value="C:plasma membrane"/>
    <property type="evidence" value="ECO:0007669"/>
    <property type="project" value="UniProtKB-SubCell"/>
</dbReference>
<keyword evidence="7 10" id="KW-0472">Membrane</keyword>
<dbReference type="NCBIfam" id="NF008458">
    <property type="entry name" value="PRK11337.1"/>
    <property type="match status" value="1"/>
</dbReference>
<evidence type="ECO:0000256" key="3">
    <source>
        <dbReference type="ARBA" id="ARBA00022692"/>
    </source>
</evidence>
<evidence type="ECO:0000313" key="14">
    <source>
        <dbReference type="Proteomes" id="UP001165080"/>
    </source>
</evidence>
<evidence type="ECO:0000256" key="9">
    <source>
        <dbReference type="SAM" id="Coils"/>
    </source>
</evidence>
<dbReference type="AlphaFoldDB" id="A0A9W6C1Q7"/>
<keyword evidence="9" id="KW-0175">Coiled coil</keyword>
<dbReference type="Pfam" id="PF02653">
    <property type="entry name" value="BPD_transp_2"/>
    <property type="match status" value="1"/>
</dbReference>
<dbReference type="GO" id="GO:0003677">
    <property type="term" value="F:DNA binding"/>
    <property type="evidence" value="ECO:0007669"/>
    <property type="project" value="UniProtKB-KW"/>
</dbReference>
<proteinExistence type="predicted"/>
<dbReference type="Pfam" id="PF01380">
    <property type="entry name" value="SIS"/>
    <property type="match status" value="1"/>
</dbReference>
<evidence type="ECO:0000256" key="5">
    <source>
        <dbReference type="ARBA" id="ARBA00023015"/>
    </source>
</evidence>
<comment type="subcellular location">
    <subcellularLocation>
        <location evidence="1">Cell membrane</location>
        <topology evidence="1">Multi-pass membrane protein</topology>
    </subcellularLocation>
</comment>
<dbReference type="EMBL" id="BRXU01000058">
    <property type="protein sequence ID" value="GLC62088.1"/>
    <property type="molecule type" value="Genomic_DNA"/>
</dbReference>
<dbReference type="GO" id="GO:0022857">
    <property type="term" value="F:transmembrane transporter activity"/>
    <property type="evidence" value="ECO:0007669"/>
    <property type="project" value="InterPro"/>
</dbReference>
<dbReference type="Gene3D" id="3.40.50.10490">
    <property type="entry name" value="Glucose-6-phosphate isomerase like protein, domain 1"/>
    <property type="match status" value="1"/>
</dbReference>
<dbReference type="PROSITE" id="PS51071">
    <property type="entry name" value="HTH_RPIR"/>
    <property type="match status" value="1"/>
</dbReference>
<organism evidence="13 14">
    <name type="scientific">Pleodorina starrii</name>
    <dbReference type="NCBI Taxonomy" id="330485"/>
    <lineage>
        <taxon>Eukaryota</taxon>
        <taxon>Viridiplantae</taxon>
        <taxon>Chlorophyta</taxon>
        <taxon>core chlorophytes</taxon>
        <taxon>Chlorophyceae</taxon>
        <taxon>CS clade</taxon>
        <taxon>Chlamydomonadales</taxon>
        <taxon>Volvocaceae</taxon>
        <taxon>Pleodorina</taxon>
    </lineage>
</organism>
<evidence type="ECO:0000313" key="13">
    <source>
        <dbReference type="EMBL" id="GLC62088.1"/>
    </source>
</evidence>
<dbReference type="GO" id="GO:0003700">
    <property type="term" value="F:DNA-binding transcription factor activity"/>
    <property type="evidence" value="ECO:0007669"/>
    <property type="project" value="InterPro"/>
</dbReference>
<dbReference type="InterPro" id="IPR036388">
    <property type="entry name" value="WH-like_DNA-bd_sf"/>
</dbReference>
<keyword evidence="6" id="KW-0238">DNA-binding</keyword>
<dbReference type="Proteomes" id="UP001165080">
    <property type="component" value="Unassembled WGS sequence"/>
</dbReference>
<feature type="transmembrane region" description="Helical" evidence="10">
    <location>
        <begin position="192"/>
        <end position="219"/>
    </location>
</feature>
<dbReference type="InterPro" id="IPR035472">
    <property type="entry name" value="RpiR-like_SIS"/>
</dbReference>
<evidence type="ECO:0000259" key="11">
    <source>
        <dbReference type="PROSITE" id="PS51071"/>
    </source>
</evidence>
<accession>A0A9W6C1Q7</accession>
<dbReference type="InterPro" id="IPR001347">
    <property type="entry name" value="SIS_dom"/>
</dbReference>
<dbReference type="GO" id="GO:0097367">
    <property type="term" value="F:carbohydrate derivative binding"/>
    <property type="evidence" value="ECO:0007669"/>
    <property type="project" value="InterPro"/>
</dbReference>
<gene>
    <name evidence="13" type="primary">PLESTB003091</name>
    <name evidence="13" type="ORF">PLESTB_001839400</name>
</gene>
<keyword evidence="4 10" id="KW-1133">Transmembrane helix</keyword>
<name>A0A9W6C1Q7_9CHLO</name>
<dbReference type="InterPro" id="IPR046348">
    <property type="entry name" value="SIS_dom_sf"/>
</dbReference>
<feature type="domain" description="SIS" evidence="12">
    <location>
        <begin position="370"/>
        <end position="510"/>
    </location>
</feature>
<dbReference type="CDD" id="cd05013">
    <property type="entry name" value="SIS_RpiR"/>
    <property type="match status" value="1"/>
</dbReference>
<dbReference type="PANTHER" id="PTHR32196">
    <property type="entry name" value="ABC TRANSPORTER PERMEASE PROTEIN YPHD-RELATED-RELATED"/>
    <property type="match status" value="1"/>
</dbReference>
<evidence type="ECO:0000259" key="12">
    <source>
        <dbReference type="PROSITE" id="PS51464"/>
    </source>
</evidence>
<dbReference type="CDD" id="cd06579">
    <property type="entry name" value="TM_PBP1_transp_AraH_like"/>
    <property type="match status" value="1"/>
</dbReference>
<dbReference type="SUPFAM" id="SSF46689">
    <property type="entry name" value="Homeodomain-like"/>
    <property type="match status" value="1"/>
</dbReference>
<keyword evidence="3 10" id="KW-0812">Transmembrane</keyword>
<feature type="transmembrane region" description="Helical" evidence="10">
    <location>
        <begin position="37"/>
        <end position="62"/>
    </location>
</feature>